<dbReference type="SMR" id="A0A482WQ87"/>
<evidence type="ECO:0000313" key="3">
    <source>
        <dbReference type="Proteomes" id="UP000291343"/>
    </source>
</evidence>
<proteinExistence type="predicted"/>
<protein>
    <submittedName>
        <fullName evidence="2">Uncharacterized protein</fullName>
    </submittedName>
</protein>
<keyword evidence="3" id="KW-1185">Reference proteome</keyword>
<reference evidence="2 3" key="1">
    <citation type="journal article" date="2017" name="Gigascience">
        <title>Genome sequence of the small brown planthopper, Laodelphax striatellus.</title>
        <authorList>
            <person name="Zhu J."/>
            <person name="Jiang F."/>
            <person name="Wang X."/>
            <person name="Yang P."/>
            <person name="Bao Y."/>
            <person name="Zhao W."/>
            <person name="Wang W."/>
            <person name="Lu H."/>
            <person name="Wang Q."/>
            <person name="Cui N."/>
            <person name="Li J."/>
            <person name="Chen X."/>
            <person name="Luo L."/>
            <person name="Yu J."/>
            <person name="Kang L."/>
            <person name="Cui F."/>
        </authorList>
    </citation>
    <scope>NUCLEOTIDE SEQUENCE [LARGE SCALE GENOMIC DNA]</scope>
    <source>
        <strain evidence="2">Lst14</strain>
    </source>
</reference>
<accession>A0A482WQ87</accession>
<dbReference type="OrthoDB" id="6374621at2759"/>
<dbReference type="Proteomes" id="UP000291343">
    <property type="component" value="Unassembled WGS sequence"/>
</dbReference>
<organism evidence="2 3">
    <name type="scientific">Laodelphax striatellus</name>
    <name type="common">Small brown planthopper</name>
    <name type="synonym">Delphax striatella</name>
    <dbReference type="NCBI Taxonomy" id="195883"/>
    <lineage>
        <taxon>Eukaryota</taxon>
        <taxon>Metazoa</taxon>
        <taxon>Ecdysozoa</taxon>
        <taxon>Arthropoda</taxon>
        <taxon>Hexapoda</taxon>
        <taxon>Insecta</taxon>
        <taxon>Pterygota</taxon>
        <taxon>Neoptera</taxon>
        <taxon>Paraneoptera</taxon>
        <taxon>Hemiptera</taxon>
        <taxon>Auchenorrhyncha</taxon>
        <taxon>Fulgoroidea</taxon>
        <taxon>Delphacidae</taxon>
        <taxon>Criomorphinae</taxon>
        <taxon>Laodelphax</taxon>
    </lineage>
</organism>
<sequence length="85" mass="9731">MMSLPKTVLSSPIQNESQGTSLNSATPTKCLTFPLLKFEETVEKSRLQLGEQEALQKRLGNLRKELDYLQETAWKYQPIDKYIGQ</sequence>
<feature type="region of interest" description="Disordered" evidence="1">
    <location>
        <begin position="1"/>
        <end position="24"/>
    </location>
</feature>
<feature type="compositionally biased region" description="Polar residues" evidence="1">
    <location>
        <begin position="8"/>
        <end position="24"/>
    </location>
</feature>
<dbReference type="InParanoid" id="A0A482WQ87"/>
<evidence type="ECO:0000256" key="1">
    <source>
        <dbReference type="SAM" id="MobiDB-lite"/>
    </source>
</evidence>
<comment type="caution">
    <text evidence="2">The sequence shown here is derived from an EMBL/GenBank/DDBJ whole genome shotgun (WGS) entry which is preliminary data.</text>
</comment>
<name>A0A482WQ87_LAOST</name>
<gene>
    <name evidence="2" type="ORF">LSTR_LSTR014289</name>
</gene>
<evidence type="ECO:0000313" key="2">
    <source>
        <dbReference type="EMBL" id="RZF35673.1"/>
    </source>
</evidence>
<dbReference type="AlphaFoldDB" id="A0A482WQ87"/>
<dbReference type="EMBL" id="QKKF02027762">
    <property type="protein sequence ID" value="RZF35673.1"/>
    <property type="molecule type" value="Genomic_DNA"/>
</dbReference>